<reference evidence="7 8" key="1">
    <citation type="submission" date="2024-02" db="EMBL/GenBank/DDBJ databases">
        <title>De novo assembly and annotation of 12 fungi associated with fruit tree decline syndrome in Ontario, Canada.</title>
        <authorList>
            <person name="Sulman M."/>
            <person name="Ellouze W."/>
            <person name="Ilyukhin E."/>
        </authorList>
    </citation>
    <scope>NUCLEOTIDE SEQUENCE [LARGE SCALE GENOMIC DNA]</scope>
    <source>
        <strain evidence="7 8">M11/M66-122</strain>
    </source>
</reference>
<dbReference type="SUPFAM" id="SSF53474">
    <property type="entry name" value="alpha/beta-Hydrolases"/>
    <property type="match status" value="1"/>
</dbReference>
<name>A0AAN9UZH2_9PEZI</name>
<evidence type="ECO:0000259" key="5">
    <source>
        <dbReference type="Pfam" id="PF01764"/>
    </source>
</evidence>
<dbReference type="GO" id="GO:0016042">
    <property type="term" value="P:lipid catabolic process"/>
    <property type="evidence" value="ECO:0007669"/>
    <property type="project" value="InterPro"/>
</dbReference>
<proteinExistence type="inferred from homology"/>
<comment type="catalytic activity">
    <reaction evidence="3">
        <text>a monoacylglycerol + H2O = glycerol + a fatty acid + H(+)</text>
        <dbReference type="Rhea" id="RHEA:15245"/>
        <dbReference type="ChEBI" id="CHEBI:15377"/>
        <dbReference type="ChEBI" id="CHEBI:15378"/>
        <dbReference type="ChEBI" id="CHEBI:17408"/>
        <dbReference type="ChEBI" id="CHEBI:17754"/>
        <dbReference type="ChEBI" id="CHEBI:28868"/>
    </reaction>
</comment>
<dbReference type="AlphaFoldDB" id="A0AAN9UZH2"/>
<evidence type="ECO:0000259" key="6">
    <source>
        <dbReference type="Pfam" id="PF03893"/>
    </source>
</evidence>
<organism evidence="7 8">
    <name type="scientific">Diatrype stigma</name>
    <dbReference type="NCBI Taxonomy" id="117547"/>
    <lineage>
        <taxon>Eukaryota</taxon>
        <taxon>Fungi</taxon>
        <taxon>Dikarya</taxon>
        <taxon>Ascomycota</taxon>
        <taxon>Pezizomycotina</taxon>
        <taxon>Sordariomycetes</taxon>
        <taxon>Xylariomycetidae</taxon>
        <taxon>Xylariales</taxon>
        <taxon>Diatrypaceae</taxon>
        <taxon>Diatrype</taxon>
    </lineage>
</organism>
<dbReference type="EMBL" id="JAKJXP020000015">
    <property type="protein sequence ID" value="KAK7755155.1"/>
    <property type="molecule type" value="Genomic_DNA"/>
</dbReference>
<evidence type="ECO:0000313" key="7">
    <source>
        <dbReference type="EMBL" id="KAK7755155.1"/>
    </source>
</evidence>
<gene>
    <name evidence="7" type="ORF">SLS62_002970</name>
</gene>
<sequence length="364" mass="38020">MKSFSHAILSSLALVATASPVPGTLSYSISDRAVTVTDAEVKAFDFYAQYAAAGYCNTEVPVGSTITCANNACPDVAAAGATVVATFSGEITDIQGFVSVDDTNQLIVASFKGSSSIRNWITDFVFLQVPCDLVAGCLLHAGFSTAWLEVADVVTAAVAAAKASNPAYRIVFTGHSLGGAVSTVAAGFVRESGSYSDLDLYTYGSPRAGNRAFVARVSEQAGGEYRVTHTDDPVPRLPPALLNYRHTSPEYWFHTGGSNTTDYTAADAKVCEGYANLACNGGTLGLDTDAHGYYFEDVSACGSGGIAFKRAAAVVADEGAVASNVTFDMATTPPEDVTDDELLSRLNDFVDQDIEYVASLDAEG</sequence>
<dbReference type="Gene3D" id="3.40.50.1820">
    <property type="entry name" value="alpha/beta hydrolase"/>
    <property type="match status" value="1"/>
</dbReference>
<comment type="caution">
    <text evidence="7">The sequence shown here is derived from an EMBL/GenBank/DDBJ whole genome shotgun (WGS) entry which is preliminary data.</text>
</comment>
<dbReference type="Pfam" id="PF03893">
    <property type="entry name" value="Lipase3_N"/>
    <property type="match status" value="1"/>
</dbReference>
<dbReference type="InterPro" id="IPR005592">
    <property type="entry name" value="Mono/diacylglycerol_lipase_N"/>
</dbReference>
<comment type="similarity">
    <text evidence="1">Belongs to the AB hydrolase superfamily. Lipase family. Class 3 subfamily.</text>
</comment>
<feature type="domain" description="Mono-/di-acylglycerol lipase N-terminal" evidence="6">
    <location>
        <begin position="9"/>
        <end position="83"/>
    </location>
</feature>
<keyword evidence="4" id="KW-0732">Signal</keyword>
<protein>
    <recommendedName>
        <fullName evidence="9">Lipase</fullName>
    </recommendedName>
</protein>
<keyword evidence="8" id="KW-1185">Reference proteome</keyword>
<evidence type="ECO:0000256" key="2">
    <source>
        <dbReference type="ARBA" id="ARBA00047591"/>
    </source>
</evidence>
<dbReference type="PANTHER" id="PTHR45856:SF11">
    <property type="entry name" value="FUNGAL LIPASE-LIKE DOMAIN-CONTAINING PROTEIN"/>
    <property type="match status" value="1"/>
</dbReference>
<dbReference type="Pfam" id="PF01764">
    <property type="entry name" value="Lipase_3"/>
    <property type="match status" value="1"/>
</dbReference>
<feature type="domain" description="Fungal lipase-type" evidence="5">
    <location>
        <begin position="108"/>
        <end position="240"/>
    </location>
</feature>
<dbReference type="InterPro" id="IPR002921">
    <property type="entry name" value="Fungal_lipase-type"/>
</dbReference>
<dbReference type="CDD" id="cd00519">
    <property type="entry name" value="Lipase_3"/>
    <property type="match status" value="1"/>
</dbReference>
<feature type="signal peptide" evidence="4">
    <location>
        <begin position="1"/>
        <end position="18"/>
    </location>
</feature>
<evidence type="ECO:0000256" key="4">
    <source>
        <dbReference type="SAM" id="SignalP"/>
    </source>
</evidence>
<feature type="chain" id="PRO_5042984806" description="Lipase" evidence="4">
    <location>
        <begin position="19"/>
        <end position="364"/>
    </location>
</feature>
<dbReference type="PANTHER" id="PTHR45856">
    <property type="entry name" value="ALPHA/BETA-HYDROLASES SUPERFAMILY PROTEIN"/>
    <property type="match status" value="1"/>
</dbReference>
<accession>A0AAN9UZH2</accession>
<dbReference type="Proteomes" id="UP001320420">
    <property type="component" value="Unassembled WGS sequence"/>
</dbReference>
<evidence type="ECO:0000256" key="1">
    <source>
        <dbReference type="ARBA" id="ARBA00043996"/>
    </source>
</evidence>
<dbReference type="InterPro" id="IPR051218">
    <property type="entry name" value="Sec_MonoDiacylglyc_Lipase"/>
</dbReference>
<comment type="catalytic activity">
    <reaction evidence="2">
        <text>a diacylglycerol + H2O = a monoacylglycerol + a fatty acid + H(+)</text>
        <dbReference type="Rhea" id="RHEA:32731"/>
        <dbReference type="ChEBI" id="CHEBI:15377"/>
        <dbReference type="ChEBI" id="CHEBI:15378"/>
        <dbReference type="ChEBI" id="CHEBI:17408"/>
        <dbReference type="ChEBI" id="CHEBI:18035"/>
        <dbReference type="ChEBI" id="CHEBI:28868"/>
    </reaction>
</comment>
<evidence type="ECO:0000313" key="8">
    <source>
        <dbReference type="Proteomes" id="UP001320420"/>
    </source>
</evidence>
<dbReference type="InterPro" id="IPR029058">
    <property type="entry name" value="AB_hydrolase_fold"/>
</dbReference>
<evidence type="ECO:0000256" key="3">
    <source>
        <dbReference type="ARBA" id="ARBA00048461"/>
    </source>
</evidence>
<evidence type="ECO:0008006" key="9">
    <source>
        <dbReference type="Google" id="ProtNLM"/>
    </source>
</evidence>